<accession>A0AAV0JVC5</accession>
<keyword evidence="3" id="KW-1185">Reference proteome</keyword>
<dbReference type="InterPro" id="IPR053781">
    <property type="entry name" value="F-box_AtFBL13-like"/>
</dbReference>
<dbReference type="CDD" id="cd22160">
    <property type="entry name" value="F-box_AtFBL13-like"/>
    <property type="match status" value="1"/>
</dbReference>
<dbReference type="PANTHER" id="PTHR34223:SF51">
    <property type="entry name" value="OS06G0556300 PROTEIN"/>
    <property type="match status" value="1"/>
</dbReference>
<evidence type="ECO:0000313" key="3">
    <source>
        <dbReference type="Proteomes" id="UP001154282"/>
    </source>
</evidence>
<feature type="domain" description="F-box" evidence="1">
    <location>
        <begin position="27"/>
        <end position="66"/>
    </location>
</feature>
<evidence type="ECO:0000313" key="2">
    <source>
        <dbReference type="EMBL" id="CAI0413417.1"/>
    </source>
</evidence>
<organism evidence="2 3">
    <name type="scientific">Linum tenue</name>
    <dbReference type="NCBI Taxonomy" id="586396"/>
    <lineage>
        <taxon>Eukaryota</taxon>
        <taxon>Viridiplantae</taxon>
        <taxon>Streptophyta</taxon>
        <taxon>Embryophyta</taxon>
        <taxon>Tracheophyta</taxon>
        <taxon>Spermatophyta</taxon>
        <taxon>Magnoliopsida</taxon>
        <taxon>eudicotyledons</taxon>
        <taxon>Gunneridae</taxon>
        <taxon>Pentapetalae</taxon>
        <taxon>rosids</taxon>
        <taxon>fabids</taxon>
        <taxon>Malpighiales</taxon>
        <taxon>Linaceae</taxon>
        <taxon>Linum</taxon>
    </lineage>
</organism>
<proteinExistence type="predicted"/>
<reference evidence="2" key="1">
    <citation type="submission" date="2022-08" db="EMBL/GenBank/DDBJ databases">
        <authorList>
            <person name="Gutierrez-Valencia J."/>
        </authorList>
    </citation>
    <scope>NUCLEOTIDE SEQUENCE</scope>
</reference>
<dbReference type="InterPro" id="IPR053197">
    <property type="entry name" value="F-box_SCFL_complex_component"/>
</dbReference>
<dbReference type="InterPro" id="IPR036047">
    <property type="entry name" value="F-box-like_dom_sf"/>
</dbReference>
<gene>
    <name evidence="2" type="ORF">LITE_LOCUS15940</name>
</gene>
<dbReference type="InterPro" id="IPR001810">
    <property type="entry name" value="F-box_dom"/>
</dbReference>
<dbReference type="AlphaFoldDB" id="A0AAV0JVC5"/>
<dbReference type="EMBL" id="CAMGYJ010000005">
    <property type="protein sequence ID" value="CAI0413417.1"/>
    <property type="molecule type" value="Genomic_DNA"/>
</dbReference>
<evidence type="ECO:0000259" key="1">
    <source>
        <dbReference type="Pfam" id="PF00646"/>
    </source>
</evidence>
<protein>
    <recommendedName>
        <fullName evidence="1">F-box domain-containing protein</fullName>
    </recommendedName>
</protein>
<dbReference type="Proteomes" id="UP001154282">
    <property type="component" value="Unassembled WGS sequence"/>
</dbReference>
<comment type="caution">
    <text evidence="2">The sequence shown here is derived from an EMBL/GenBank/DDBJ whole genome shotgun (WGS) entry which is preliminary data.</text>
</comment>
<dbReference type="SUPFAM" id="SSF81383">
    <property type="entry name" value="F-box domain"/>
    <property type="match status" value="1"/>
</dbReference>
<dbReference type="PANTHER" id="PTHR34223">
    <property type="entry name" value="OS11G0201299 PROTEIN"/>
    <property type="match status" value="1"/>
</dbReference>
<dbReference type="Pfam" id="PF00646">
    <property type="entry name" value="F-box"/>
    <property type="match status" value="1"/>
</dbReference>
<name>A0AAV0JVC5_9ROSI</name>
<sequence>MISGGDGSSHCPTCSCWKKKARKNDRFSELPDHLLRRILSFIDSKLAVQTCALSPRWRSVWKGVPVLNLDTKSFNNSNELHQFVSGIISSRHDSAPIHEISVEIGRQIDYDDVKYNEIGGELFAYATSHGIRRLHAVDPWTGFLCRADFSMVATLHLEGTRLDCPGGRRIEPFAGFPNLRDLTLNGCDWLDDDGIRGPNEDPHLTISGKRLRNLRIQDTFASKLEIFAPNLESFIACQNCWSPKFGEFDLPSLDRAYVGFEADDMFSDVFAKRLVKLFRRLHRAKTLALHSDTVEVVGD</sequence>